<dbReference type="Gene3D" id="3.40.350.10">
    <property type="entry name" value="Creatinase/prolidase N-terminal domain"/>
    <property type="match status" value="1"/>
</dbReference>
<dbReference type="EMBL" id="BAABEO010000024">
    <property type="protein sequence ID" value="GAA3696039.1"/>
    <property type="molecule type" value="Genomic_DNA"/>
</dbReference>
<dbReference type="RefSeq" id="WP_345153044.1">
    <property type="nucleotide sequence ID" value="NZ_BAABEO010000024.1"/>
</dbReference>
<dbReference type="Proteomes" id="UP001500752">
    <property type="component" value="Unassembled WGS sequence"/>
</dbReference>
<comment type="caution">
    <text evidence="2">The sequence shown here is derived from an EMBL/GenBank/DDBJ whole genome shotgun (WGS) entry which is preliminary data.</text>
</comment>
<feature type="domain" description="Creatinase N-terminal" evidence="1">
    <location>
        <begin position="23"/>
        <end position="159"/>
    </location>
</feature>
<proteinExistence type="predicted"/>
<gene>
    <name evidence="2" type="ORF">GCM10023081_36480</name>
</gene>
<evidence type="ECO:0000313" key="3">
    <source>
        <dbReference type="Proteomes" id="UP001500752"/>
    </source>
</evidence>
<dbReference type="SUPFAM" id="SSF53092">
    <property type="entry name" value="Creatinase/prolidase N-terminal domain"/>
    <property type="match status" value="1"/>
</dbReference>
<keyword evidence="3" id="KW-1185">Reference proteome</keyword>
<sequence>MNPVSAHATTDYPTLSLAERDRRWAAVRQLLADHSLDAIVVFGLGRDATDAYLTNEAKKAIVVMTRTEDPVMLLGDVPLERYDAPGQRWERWADQWRHGDQLAMLADLLKERGLDRGTVGIVGLTGRFVGEARGTISYTTWQEVLRSLPKVNWVDVAAAYEVLALVKSPEEQVLLRKAASLGEAA</sequence>
<organism evidence="2 3">
    <name type="scientific">Arthrobacter ginkgonis</name>
    <dbReference type="NCBI Taxonomy" id="1630594"/>
    <lineage>
        <taxon>Bacteria</taxon>
        <taxon>Bacillati</taxon>
        <taxon>Actinomycetota</taxon>
        <taxon>Actinomycetes</taxon>
        <taxon>Micrococcales</taxon>
        <taxon>Micrococcaceae</taxon>
        <taxon>Arthrobacter</taxon>
    </lineage>
</organism>
<reference evidence="3" key="1">
    <citation type="journal article" date="2019" name="Int. J. Syst. Evol. Microbiol.">
        <title>The Global Catalogue of Microorganisms (GCM) 10K type strain sequencing project: providing services to taxonomists for standard genome sequencing and annotation.</title>
        <authorList>
            <consortium name="The Broad Institute Genomics Platform"/>
            <consortium name="The Broad Institute Genome Sequencing Center for Infectious Disease"/>
            <person name="Wu L."/>
            <person name="Ma J."/>
        </authorList>
    </citation>
    <scope>NUCLEOTIDE SEQUENCE [LARGE SCALE GENOMIC DNA]</scope>
    <source>
        <strain evidence="3">JCM 30742</strain>
    </source>
</reference>
<evidence type="ECO:0000313" key="2">
    <source>
        <dbReference type="EMBL" id="GAA3696039.1"/>
    </source>
</evidence>
<name>A0ABP7CTR3_9MICC</name>
<evidence type="ECO:0000259" key="1">
    <source>
        <dbReference type="Pfam" id="PF01321"/>
    </source>
</evidence>
<dbReference type="InterPro" id="IPR029149">
    <property type="entry name" value="Creatin/AminoP/Spt16_N"/>
</dbReference>
<protein>
    <recommendedName>
        <fullName evidence="1">Creatinase N-terminal domain-containing protein</fullName>
    </recommendedName>
</protein>
<accession>A0ABP7CTR3</accession>
<dbReference type="InterPro" id="IPR000587">
    <property type="entry name" value="Creatinase_N"/>
</dbReference>
<dbReference type="Pfam" id="PF01321">
    <property type="entry name" value="Creatinase_N"/>
    <property type="match status" value="1"/>
</dbReference>